<evidence type="ECO:0000313" key="1">
    <source>
        <dbReference type="EMBL" id="KAH7945369.1"/>
    </source>
</evidence>
<proteinExistence type="predicted"/>
<reference evidence="1" key="1">
    <citation type="submission" date="2020-05" db="EMBL/GenBank/DDBJ databases">
        <title>Large-scale comparative analyses of tick genomes elucidate their genetic diversity and vector capacities.</title>
        <authorList>
            <person name="Jia N."/>
            <person name="Wang J."/>
            <person name="Shi W."/>
            <person name="Du L."/>
            <person name="Sun Y."/>
            <person name="Zhan W."/>
            <person name="Jiang J."/>
            <person name="Wang Q."/>
            <person name="Zhang B."/>
            <person name="Ji P."/>
            <person name="Sakyi L.B."/>
            <person name="Cui X."/>
            <person name="Yuan T."/>
            <person name="Jiang B."/>
            <person name="Yang W."/>
            <person name="Lam T.T.-Y."/>
            <person name="Chang Q."/>
            <person name="Ding S."/>
            <person name="Wang X."/>
            <person name="Zhu J."/>
            <person name="Ruan X."/>
            <person name="Zhao L."/>
            <person name="Wei J."/>
            <person name="Que T."/>
            <person name="Du C."/>
            <person name="Cheng J."/>
            <person name="Dai P."/>
            <person name="Han X."/>
            <person name="Huang E."/>
            <person name="Gao Y."/>
            <person name="Liu J."/>
            <person name="Shao H."/>
            <person name="Ye R."/>
            <person name="Li L."/>
            <person name="Wei W."/>
            <person name="Wang X."/>
            <person name="Wang C."/>
            <person name="Yang T."/>
            <person name="Huo Q."/>
            <person name="Li W."/>
            <person name="Guo W."/>
            <person name="Chen H."/>
            <person name="Zhou L."/>
            <person name="Ni X."/>
            <person name="Tian J."/>
            <person name="Zhou Y."/>
            <person name="Sheng Y."/>
            <person name="Liu T."/>
            <person name="Pan Y."/>
            <person name="Xia L."/>
            <person name="Li J."/>
            <person name="Zhao F."/>
            <person name="Cao W."/>
        </authorList>
    </citation>
    <scope>NUCLEOTIDE SEQUENCE</scope>
    <source>
        <strain evidence="1">Dsil-2018</strain>
    </source>
</reference>
<evidence type="ECO:0000313" key="2">
    <source>
        <dbReference type="Proteomes" id="UP000821865"/>
    </source>
</evidence>
<protein>
    <submittedName>
        <fullName evidence="1">Uncharacterized protein</fullName>
    </submittedName>
</protein>
<dbReference type="EMBL" id="CM023475">
    <property type="protein sequence ID" value="KAH7945369.1"/>
    <property type="molecule type" value="Genomic_DNA"/>
</dbReference>
<keyword evidence="2" id="KW-1185">Reference proteome</keyword>
<accession>A0ACB8CKL1</accession>
<sequence length="103" mass="11861">MHCPLTVSMSYSFQLVLPNYATHSSFESLQPAVKFYMADMEPKNLKVIKGEWEMGKQKWQATPPEELPKYVTEALKQCNTSLFTNIRYSAQDTCHTSCHHSRS</sequence>
<comment type="caution">
    <text evidence="1">The sequence shown here is derived from an EMBL/GenBank/DDBJ whole genome shotgun (WGS) entry which is preliminary data.</text>
</comment>
<name>A0ACB8CKL1_DERSI</name>
<dbReference type="Proteomes" id="UP000821865">
    <property type="component" value="Chromosome 6"/>
</dbReference>
<organism evidence="1 2">
    <name type="scientific">Dermacentor silvarum</name>
    <name type="common">Tick</name>
    <dbReference type="NCBI Taxonomy" id="543639"/>
    <lineage>
        <taxon>Eukaryota</taxon>
        <taxon>Metazoa</taxon>
        <taxon>Ecdysozoa</taxon>
        <taxon>Arthropoda</taxon>
        <taxon>Chelicerata</taxon>
        <taxon>Arachnida</taxon>
        <taxon>Acari</taxon>
        <taxon>Parasitiformes</taxon>
        <taxon>Ixodida</taxon>
        <taxon>Ixodoidea</taxon>
        <taxon>Ixodidae</taxon>
        <taxon>Rhipicephalinae</taxon>
        <taxon>Dermacentor</taxon>
    </lineage>
</organism>
<gene>
    <name evidence="1" type="ORF">HPB49_010027</name>
</gene>